<name>A0A0F8XCK0_9ZZZZ</name>
<reference evidence="1" key="1">
    <citation type="journal article" date="2015" name="Nature">
        <title>Complex archaea that bridge the gap between prokaryotes and eukaryotes.</title>
        <authorList>
            <person name="Spang A."/>
            <person name="Saw J.H."/>
            <person name="Jorgensen S.L."/>
            <person name="Zaremba-Niedzwiedzka K."/>
            <person name="Martijn J."/>
            <person name="Lind A.E."/>
            <person name="van Eijk R."/>
            <person name="Schleper C."/>
            <person name="Guy L."/>
            <person name="Ettema T.J."/>
        </authorList>
    </citation>
    <scope>NUCLEOTIDE SEQUENCE</scope>
</reference>
<proteinExistence type="predicted"/>
<dbReference type="EMBL" id="LAZR01060015">
    <property type="protein sequence ID" value="KKK66568.1"/>
    <property type="molecule type" value="Genomic_DNA"/>
</dbReference>
<gene>
    <name evidence="1" type="ORF">LCGC14_2962780</name>
</gene>
<sequence>MTRQSRRLILAVMAALCCGPAVAQTPVGAEADEPVHP</sequence>
<dbReference type="InterPro" id="IPR006311">
    <property type="entry name" value="TAT_signal"/>
</dbReference>
<protein>
    <submittedName>
        <fullName evidence="1">Uncharacterized protein</fullName>
    </submittedName>
</protein>
<feature type="non-terminal residue" evidence="1">
    <location>
        <position position="37"/>
    </location>
</feature>
<dbReference type="AlphaFoldDB" id="A0A0F8XCK0"/>
<accession>A0A0F8XCK0</accession>
<dbReference type="PROSITE" id="PS51318">
    <property type="entry name" value="TAT"/>
    <property type="match status" value="1"/>
</dbReference>
<comment type="caution">
    <text evidence="1">The sequence shown here is derived from an EMBL/GenBank/DDBJ whole genome shotgun (WGS) entry which is preliminary data.</text>
</comment>
<organism evidence="1">
    <name type="scientific">marine sediment metagenome</name>
    <dbReference type="NCBI Taxonomy" id="412755"/>
    <lineage>
        <taxon>unclassified sequences</taxon>
        <taxon>metagenomes</taxon>
        <taxon>ecological metagenomes</taxon>
    </lineage>
</organism>
<evidence type="ECO:0000313" key="1">
    <source>
        <dbReference type="EMBL" id="KKK66568.1"/>
    </source>
</evidence>